<comment type="similarity">
    <text evidence="1">Belongs to the V-ATPase E subunit family.</text>
</comment>
<evidence type="ECO:0000256" key="3">
    <source>
        <dbReference type="ARBA" id="ARBA00023065"/>
    </source>
</evidence>
<sequence length="197" mass="21730">MTGLDKITSQIQEEAEASAKERLDAANKEAEQILADAQAACKVMEQEALEKAAAEKANQDGRAHSAAEQKRKTALLQTKQEIIAEVIGKAYETLKNEDTKSYFLTMEKLLNTYVLAESGEIYFSEADLARMPADFEQKIKAAAEAKGGKLVLKKEPKAIPDGFVLVYGGVEENCTLKALFDVKKDQLQDKVNEILFL</sequence>
<keyword evidence="6" id="KW-1185">Reference proteome</keyword>
<evidence type="ECO:0000256" key="2">
    <source>
        <dbReference type="ARBA" id="ARBA00022448"/>
    </source>
</evidence>
<dbReference type="EMBL" id="JAJEPS010000005">
    <property type="protein sequence ID" value="MCC2125824.1"/>
    <property type="molecule type" value="Genomic_DNA"/>
</dbReference>
<dbReference type="RefSeq" id="WP_118770438.1">
    <property type="nucleotide sequence ID" value="NZ_JAJEPS010000005.1"/>
</dbReference>
<evidence type="ECO:0000256" key="1">
    <source>
        <dbReference type="ARBA" id="ARBA00005901"/>
    </source>
</evidence>
<evidence type="ECO:0000313" key="6">
    <source>
        <dbReference type="Proteomes" id="UP001198220"/>
    </source>
</evidence>
<dbReference type="SUPFAM" id="SSF160527">
    <property type="entry name" value="V-type ATPase subunit E-like"/>
    <property type="match status" value="1"/>
</dbReference>
<dbReference type="Gene3D" id="3.30.2320.30">
    <property type="entry name" value="ATP synthase, E subunit, C-terminal"/>
    <property type="match status" value="1"/>
</dbReference>
<proteinExistence type="inferred from homology"/>
<dbReference type="InterPro" id="IPR038495">
    <property type="entry name" value="ATPase_E_C"/>
</dbReference>
<accession>A0AAE3DBX8</accession>
<keyword evidence="3" id="KW-0406">Ion transport</keyword>
<dbReference type="AlphaFoldDB" id="A0AAE3DBX8"/>
<evidence type="ECO:0000313" key="5">
    <source>
        <dbReference type="EMBL" id="MCC2125824.1"/>
    </source>
</evidence>
<protein>
    <submittedName>
        <fullName evidence="5">V-type ATP synthase subunit E</fullName>
    </submittedName>
</protein>
<dbReference type="Pfam" id="PF01991">
    <property type="entry name" value="vATP-synt_E"/>
    <property type="match status" value="1"/>
</dbReference>
<gene>
    <name evidence="5" type="ORF">LKD36_06480</name>
</gene>
<dbReference type="Proteomes" id="UP001198220">
    <property type="component" value="Unassembled WGS sequence"/>
</dbReference>
<dbReference type="GO" id="GO:0046961">
    <property type="term" value="F:proton-transporting ATPase activity, rotational mechanism"/>
    <property type="evidence" value="ECO:0007669"/>
    <property type="project" value="InterPro"/>
</dbReference>
<evidence type="ECO:0000256" key="4">
    <source>
        <dbReference type="SAM" id="MobiDB-lite"/>
    </source>
</evidence>
<reference evidence="5 6" key="1">
    <citation type="submission" date="2021-10" db="EMBL/GenBank/DDBJ databases">
        <title>Anaerobic single-cell dispensing facilitates the cultivation of human gut bacteria.</title>
        <authorList>
            <person name="Afrizal A."/>
        </authorList>
    </citation>
    <scope>NUCLEOTIDE SEQUENCE [LARGE SCALE GENOMIC DNA]</scope>
    <source>
        <strain evidence="5 6">CLA-AA-H276</strain>
    </source>
</reference>
<name>A0AAE3DBX8_9FIRM</name>
<organism evidence="5 6">
    <name type="scientific">Hominiventricola filiformis</name>
    <dbReference type="NCBI Taxonomy" id="2885352"/>
    <lineage>
        <taxon>Bacteria</taxon>
        <taxon>Bacillati</taxon>
        <taxon>Bacillota</taxon>
        <taxon>Clostridia</taxon>
        <taxon>Lachnospirales</taxon>
        <taxon>Lachnospiraceae</taxon>
        <taxon>Hominiventricola</taxon>
    </lineage>
</organism>
<comment type="caution">
    <text evidence="5">The sequence shown here is derived from an EMBL/GenBank/DDBJ whole genome shotgun (WGS) entry which is preliminary data.</text>
</comment>
<dbReference type="GO" id="GO:0033178">
    <property type="term" value="C:proton-transporting two-sector ATPase complex, catalytic domain"/>
    <property type="evidence" value="ECO:0007669"/>
    <property type="project" value="InterPro"/>
</dbReference>
<feature type="region of interest" description="Disordered" evidence="4">
    <location>
        <begin position="1"/>
        <end position="24"/>
    </location>
</feature>
<dbReference type="InterPro" id="IPR002842">
    <property type="entry name" value="ATPase_V1_Esu"/>
</dbReference>
<keyword evidence="2" id="KW-0813">Transport</keyword>